<evidence type="ECO:0000313" key="10">
    <source>
        <dbReference type="Proteomes" id="UP001472677"/>
    </source>
</evidence>
<accession>A0ABR2GCX8</accession>
<dbReference type="PANTHER" id="PTHR32227">
    <property type="entry name" value="GLUCAN ENDO-1,3-BETA-GLUCOSIDASE BG1-RELATED-RELATED"/>
    <property type="match status" value="1"/>
</dbReference>
<dbReference type="InterPro" id="IPR000490">
    <property type="entry name" value="Glyco_hydro_17"/>
</dbReference>
<evidence type="ECO:0000256" key="4">
    <source>
        <dbReference type="ARBA" id="ARBA00022801"/>
    </source>
</evidence>
<dbReference type="PROSITE" id="PS00587">
    <property type="entry name" value="GLYCOSYL_HYDROL_F17"/>
    <property type="match status" value="1"/>
</dbReference>
<evidence type="ECO:0000256" key="3">
    <source>
        <dbReference type="ARBA" id="ARBA00012780"/>
    </source>
</evidence>
<evidence type="ECO:0000256" key="8">
    <source>
        <dbReference type="SAM" id="SignalP"/>
    </source>
</evidence>
<keyword evidence="4 7" id="KW-0378">Hydrolase</keyword>
<protein>
    <recommendedName>
        <fullName evidence="3">glucan endo-1,3-beta-D-glucosidase</fullName>
        <ecNumber evidence="3">3.2.1.39</ecNumber>
    </recommendedName>
</protein>
<comment type="caution">
    <text evidence="9">The sequence shown here is derived from an EMBL/GenBank/DDBJ whole genome shotgun (WGS) entry which is preliminary data.</text>
</comment>
<feature type="signal peptide" evidence="8">
    <location>
        <begin position="1"/>
        <end position="25"/>
    </location>
</feature>
<feature type="chain" id="PRO_5047443021" description="glucan endo-1,3-beta-D-glucosidase" evidence="8">
    <location>
        <begin position="26"/>
        <end position="227"/>
    </location>
</feature>
<gene>
    <name evidence="9" type="ORF">V6N12_050620</name>
</gene>
<comment type="catalytic activity">
    <reaction evidence="1">
        <text>Hydrolysis of (1-&gt;3)-beta-D-glucosidic linkages in (1-&gt;3)-beta-D-glucans.</text>
        <dbReference type="EC" id="3.2.1.39"/>
    </reaction>
</comment>
<evidence type="ECO:0000256" key="2">
    <source>
        <dbReference type="ARBA" id="ARBA00008773"/>
    </source>
</evidence>
<dbReference type="Gene3D" id="3.20.20.80">
    <property type="entry name" value="Glycosidases"/>
    <property type="match status" value="1"/>
</dbReference>
<reference evidence="9 10" key="1">
    <citation type="journal article" date="2024" name="G3 (Bethesda)">
        <title>Genome assembly of Hibiscus sabdariffa L. provides insights into metabolisms of medicinal natural products.</title>
        <authorList>
            <person name="Kim T."/>
        </authorList>
    </citation>
    <scope>NUCLEOTIDE SEQUENCE [LARGE SCALE GENOMIC DNA]</scope>
    <source>
        <strain evidence="9">TK-2024</strain>
        <tissue evidence="9">Old leaves</tissue>
    </source>
</reference>
<dbReference type="EMBL" id="JBBPBM010000001">
    <property type="protein sequence ID" value="KAK8600771.1"/>
    <property type="molecule type" value="Genomic_DNA"/>
</dbReference>
<comment type="similarity">
    <text evidence="2 6">Belongs to the glycosyl hydrolase 17 family.</text>
</comment>
<dbReference type="EC" id="3.2.1.39" evidence="3"/>
<organism evidence="9 10">
    <name type="scientific">Hibiscus sabdariffa</name>
    <name type="common">roselle</name>
    <dbReference type="NCBI Taxonomy" id="183260"/>
    <lineage>
        <taxon>Eukaryota</taxon>
        <taxon>Viridiplantae</taxon>
        <taxon>Streptophyta</taxon>
        <taxon>Embryophyta</taxon>
        <taxon>Tracheophyta</taxon>
        <taxon>Spermatophyta</taxon>
        <taxon>Magnoliopsida</taxon>
        <taxon>eudicotyledons</taxon>
        <taxon>Gunneridae</taxon>
        <taxon>Pentapetalae</taxon>
        <taxon>rosids</taxon>
        <taxon>malvids</taxon>
        <taxon>Malvales</taxon>
        <taxon>Malvaceae</taxon>
        <taxon>Malvoideae</taxon>
        <taxon>Hibiscus</taxon>
    </lineage>
</organism>
<dbReference type="InterPro" id="IPR044965">
    <property type="entry name" value="Glyco_hydro_17_plant"/>
</dbReference>
<evidence type="ECO:0000313" key="9">
    <source>
        <dbReference type="EMBL" id="KAK8600771.1"/>
    </source>
</evidence>
<keyword evidence="10" id="KW-1185">Reference proteome</keyword>
<proteinExistence type="inferred from homology"/>
<sequence length="227" mass="25681">MGPNFALLSVSALLLLTPLLSLADARDIGVCYGLNGNNLPSPTDVIGFYRRSQIGYTPYDQCIPYFPYSSDPSHISTEYTMFTSSTLVVIDGNLQYFNLFDAMVDAFNTAVEKINFGNIKLVVTETGWPTIGNDPYTSVSNAQTYNKNLLSHVTWNGTPRRPNYIMPTFFFEMFNENLKEGALEQNFGFFYPTCNLFICFGDFKIGFRSLFSFTPIFMLFQVEDKSE</sequence>
<keyword evidence="8" id="KW-0732">Signal</keyword>
<dbReference type="Proteomes" id="UP001472677">
    <property type="component" value="Unassembled WGS sequence"/>
</dbReference>
<evidence type="ECO:0000256" key="1">
    <source>
        <dbReference type="ARBA" id="ARBA00000382"/>
    </source>
</evidence>
<evidence type="ECO:0000256" key="5">
    <source>
        <dbReference type="ARBA" id="ARBA00023295"/>
    </source>
</evidence>
<evidence type="ECO:0000256" key="6">
    <source>
        <dbReference type="RuleBase" id="RU004335"/>
    </source>
</evidence>
<name>A0ABR2GCX8_9ROSI</name>
<evidence type="ECO:0000256" key="7">
    <source>
        <dbReference type="RuleBase" id="RU004336"/>
    </source>
</evidence>
<dbReference type="SUPFAM" id="SSF51445">
    <property type="entry name" value="(Trans)glycosidases"/>
    <property type="match status" value="1"/>
</dbReference>
<dbReference type="Pfam" id="PF00332">
    <property type="entry name" value="Glyco_hydro_17"/>
    <property type="match status" value="1"/>
</dbReference>
<keyword evidence="5 7" id="KW-0326">Glycosidase</keyword>
<dbReference type="InterPro" id="IPR017853">
    <property type="entry name" value="GH"/>
</dbReference>